<evidence type="ECO:0000313" key="1">
    <source>
        <dbReference type="EMBL" id="KAJ4006481.1"/>
    </source>
</evidence>
<name>A0A9W8U6C3_9HYPO</name>
<dbReference type="InterPro" id="IPR052400">
    <property type="entry name" value="Zn2-C6_fungal_TF"/>
</dbReference>
<proteinExistence type="predicted"/>
<dbReference type="AlphaFoldDB" id="A0A9W8U6C3"/>
<reference evidence="1" key="1">
    <citation type="submission" date="2022-10" db="EMBL/GenBank/DDBJ databases">
        <title>Fusarium specimens isolated from Avocado Roots.</title>
        <authorList>
            <person name="Stajich J."/>
            <person name="Roper C."/>
            <person name="Heimlech-Rivalta G."/>
        </authorList>
    </citation>
    <scope>NUCLEOTIDE SEQUENCE</scope>
    <source>
        <strain evidence="1">CF00143</strain>
    </source>
</reference>
<organism evidence="1 2">
    <name type="scientific">Fusarium irregulare</name>
    <dbReference type="NCBI Taxonomy" id="2494466"/>
    <lineage>
        <taxon>Eukaryota</taxon>
        <taxon>Fungi</taxon>
        <taxon>Dikarya</taxon>
        <taxon>Ascomycota</taxon>
        <taxon>Pezizomycotina</taxon>
        <taxon>Sordariomycetes</taxon>
        <taxon>Hypocreomycetidae</taxon>
        <taxon>Hypocreales</taxon>
        <taxon>Nectriaceae</taxon>
        <taxon>Fusarium</taxon>
        <taxon>Fusarium incarnatum-equiseti species complex</taxon>
    </lineage>
</organism>
<keyword evidence="2" id="KW-1185">Reference proteome</keyword>
<accession>A0A9W8U6C3</accession>
<dbReference type="PANTHER" id="PTHR47657">
    <property type="entry name" value="STEROL REGULATORY ELEMENT-BINDING PROTEIN ECM22"/>
    <property type="match status" value="1"/>
</dbReference>
<dbReference type="GO" id="GO:0000981">
    <property type="term" value="F:DNA-binding transcription factor activity, RNA polymerase II-specific"/>
    <property type="evidence" value="ECO:0007669"/>
    <property type="project" value="TreeGrafter"/>
</dbReference>
<comment type="caution">
    <text evidence="1">The sequence shown here is derived from an EMBL/GenBank/DDBJ whole genome shotgun (WGS) entry which is preliminary data.</text>
</comment>
<dbReference type="OrthoDB" id="1924260at2759"/>
<sequence>MNGVLALSAYQVASVTHCQHARRKEYQYQMLAIQDLRECLANFSPEHADGALVASMALLWLCEDMSSRSQISEGITAILETCQRLGHSSSFYHMLAKAWRPASDRCATPNSEYDTSPVLRELIAEMHKFKTYLKEQEPEDDSWKKLRPLISLAEDLDNLGSLTPPDKQFERVRLLRDYKLWLPLNDLLSGKNLSSTLMINGYLYALALYAQRHTSQAYMIDSMVDLEELLLDTLRHVNPGDAYAEPLNNLRGLAASM</sequence>
<dbReference type="EMBL" id="JAPDHF010000019">
    <property type="protein sequence ID" value="KAJ4006481.1"/>
    <property type="molecule type" value="Genomic_DNA"/>
</dbReference>
<gene>
    <name evidence="1" type="ORF">NW766_010573</name>
</gene>
<evidence type="ECO:0000313" key="2">
    <source>
        <dbReference type="Proteomes" id="UP001152130"/>
    </source>
</evidence>
<protein>
    <submittedName>
        <fullName evidence="1">Uncharacterized protein</fullName>
    </submittedName>
</protein>
<dbReference type="PANTHER" id="PTHR47657:SF12">
    <property type="entry name" value="ZN(II)2CYS6 TRANSCRIPTION FACTOR (EUROFUNG)"/>
    <property type="match status" value="1"/>
</dbReference>
<dbReference type="Proteomes" id="UP001152130">
    <property type="component" value="Unassembled WGS sequence"/>
</dbReference>